<evidence type="ECO:0000256" key="2">
    <source>
        <dbReference type="ARBA" id="ARBA00023315"/>
    </source>
</evidence>
<protein>
    <submittedName>
        <fullName evidence="5">Polyhydroxyalkanoate synthase</fullName>
    </submittedName>
</protein>
<dbReference type="OrthoDB" id="7208816at2"/>
<dbReference type="AlphaFoldDB" id="A0A562RDX9"/>
<dbReference type="InterPro" id="IPR010941">
    <property type="entry name" value="PhaC_N"/>
</dbReference>
<dbReference type="PANTHER" id="PTHR36837:SF5">
    <property type="entry name" value="POLY-3-HYDROXYBUTYRATE SYNTHASE"/>
    <property type="match status" value="1"/>
</dbReference>
<keyword evidence="1" id="KW-0808">Transferase</keyword>
<gene>
    <name evidence="5" type="ORF">IP91_01385</name>
</gene>
<evidence type="ECO:0000259" key="4">
    <source>
        <dbReference type="Pfam" id="PF12551"/>
    </source>
</evidence>
<reference evidence="5 6" key="1">
    <citation type="journal article" date="2015" name="Stand. Genomic Sci.">
        <title>Genomic Encyclopedia of Bacterial and Archaeal Type Strains, Phase III: the genomes of soil and plant-associated and newly described type strains.</title>
        <authorList>
            <person name="Whitman W.B."/>
            <person name="Woyke T."/>
            <person name="Klenk H.P."/>
            <person name="Zhou Y."/>
            <person name="Lilburn T.G."/>
            <person name="Beck B.J."/>
            <person name="De Vos P."/>
            <person name="Vandamme P."/>
            <person name="Eisen J.A."/>
            <person name="Garrity G."/>
            <person name="Hugenholtz P."/>
            <person name="Kyrpides N.C."/>
        </authorList>
    </citation>
    <scope>NUCLEOTIDE SEQUENCE [LARGE SCALE GENOMIC DNA]</scope>
    <source>
        <strain evidence="5 6">CGMCC 1.10822</strain>
    </source>
</reference>
<dbReference type="InterPro" id="IPR022211">
    <property type="entry name" value="PHBC_N"/>
</dbReference>
<dbReference type="RefSeq" id="WP_145648086.1">
    <property type="nucleotide sequence ID" value="NZ_VLLB01000002.1"/>
</dbReference>
<feature type="domain" description="Poly-beta-hydroxybutyrate polymerase N-terminal" evidence="4">
    <location>
        <begin position="35"/>
        <end position="74"/>
    </location>
</feature>
<dbReference type="EMBL" id="VLLB01000002">
    <property type="protein sequence ID" value="TWI67272.1"/>
    <property type="molecule type" value="Genomic_DNA"/>
</dbReference>
<comment type="caution">
    <text evidence="5">The sequence shown here is derived from an EMBL/GenBank/DDBJ whole genome shotgun (WGS) entry which is preliminary data.</text>
</comment>
<sequence length="596" mass="64634">MTRVPLRAQCAYQPEGSAWQGGTLHDDPERGTDNAAADLLLNALLARITGSLSPAALGTAWFDWASHLLLAPSKVAELWLHGGAGAARWLQYAAHTALAGAGAAAPLIEPLAQDRRFNDPAWRQWPWTVLSQGFLLQQQWWHRATTGVRGVSRHHSEVVTFLARQLLDCAAPSNFLSTNPVVQAATLRSGGGNLLAGSARAATDWTRALAGKPADTGYLPGRDVAVTPGRVVLRNGLIELLRYDPVTPVVHAAPLLIVPAWIMKYYILDLSPHNSLVRYLVARGHTVFMVSWKNPGADDRALGMDDYRQLGVMAALDAIRAQTGAERVNACGYCLGGTLLAIAAAAMARDGDDRLAGLTLLAAQVDFTEPGELSLFIDESAVSYLEAAMWAQGYLDTRQMAGAFQLLRSNDLVWSRRLKHYLLDLPDRDTDLMAWNADATRLPARMHSEYLRRLFLQNDLANGRYLVGGRPVALTDIEVPVFAVGTLTDHVAPWRSVYKLVLLADTDVTFLLTSGGHNVGVVAPPDSGARSYQVATHRENTAYIDAERWHACVPVEGGSWWPEWAAWLAQRAGPLVPVPASGPSAGPAPGTYVLQR</sequence>
<dbReference type="InterPro" id="IPR029058">
    <property type="entry name" value="AB_hydrolase_fold"/>
</dbReference>
<evidence type="ECO:0000256" key="1">
    <source>
        <dbReference type="ARBA" id="ARBA00022679"/>
    </source>
</evidence>
<dbReference type="InterPro" id="IPR051321">
    <property type="entry name" value="PHA/PHB_synthase"/>
</dbReference>
<keyword evidence="6" id="KW-1185">Reference proteome</keyword>
<dbReference type="SUPFAM" id="SSF53474">
    <property type="entry name" value="alpha/beta-Hydrolases"/>
    <property type="match status" value="1"/>
</dbReference>
<evidence type="ECO:0000313" key="5">
    <source>
        <dbReference type="EMBL" id="TWI67272.1"/>
    </source>
</evidence>
<evidence type="ECO:0000259" key="3">
    <source>
        <dbReference type="Pfam" id="PF07167"/>
    </source>
</evidence>
<accession>A0A562RDX9</accession>
<dbReference type="Pfam" id="PF12551">
    <property type="entry name" value="PHBC_N"/>
    <property type="match status" value="1"/>
</dbReference>
<evidence type="ECO:0000313" key="6">
    <source>
        <dbReference type="Proteomes" id="UP000318431"/>
    </source>
</evidence>
<dbReference type="GO" id="GO:0016746">
    <property type="term" value="F:acyltransferase activity"/>
    <property type="evidence" value="ECO:0007669"/>
    <property type="project" value="UniProtKB-KW"/>
</dbReference>
<dbReference type="Pfam" id="PF07167">
    <property type="entry name" value="PhaC_N"/>
    <property type="match status" value="1"/>
</dbReference>
<dbReference type="Proteomes" id="UP000318431">
    <property type="component" value="Unassembled WGS sequence"/>
</dbReference>
<proteinExistence type="predicted"/>
<keyword evidence="2" id="KW-0012">Acyltransferase</keyword>
<organism evidence="5 6">
    <name type="scientific">Pseudoduganella lurida</name>
    <dbReference type="NCBI Taxonomy" id="1036180"/>
    <lineage>
        <taxon>Bacteria</taxon>
        <taxon>Pseudomonadati</taxon>
        <taxon>Pseudomonadota</taxon>
        <taxon>Betaproteobacteria</taxon>
        <taxon>Burkholderiales</taxon>
        <taxon>Oxalobacteraceae</taxon>
        <taxon>Telluria group</taxon>
        <taxon>Pseudoduganella</taxon>
    </lineage>
</organism>
<dbReference type="Gene3D" id="3.40.50.1820">
    <property type="entry name" value="alpha/beta hydrolase"/>
    <property type="match status" value="1"/>
</dbReference>
<dbReference type="GO" id="GO:0042619">
    <property type="term" value="P:poly-hydroxybutyrate biosynthetic process"/>
    <property type="evidence" value="ECO:0007669"/>
    <property type="project" value="InterPro"/>
</dbReference>
<feature type="domain" description="Poly-beta-hydroxybutyrate polymerase N-terminal" evidence="3">
    <location>
        <begin position="113"/>
        <end position="280"/>
    </location>
</feature>
<name>A0A562RDX9_9BURK</name>
<dbReference type="PANTHER" id="PTHR36837">
    <property type="entry name" value="POLY(3-HYDROXYALKANOATE) POLYMERASE SUBUNIT PHAC"/>
    <property type="match status" value="1"/>
</dbReference>